<dbReference type="AlphaFoldDB" id="A0A1G6YK22"/>
<evidence type="ECO:0000259" key="3">
    <source>
        <dbReference type="Pfam" id="PF02909"/>
    </source>
</evidence>
<dbReference type="Proteomes" id="UP000198949">
    <property type="component" value="Unassembled WGS sequence"/>
</dbReference>
<keyword evidence="5" id="KW-1185">Reference proteome</keyword>
<dbReference type="STRING" id="58114.SAMN05216270_1095"/>
<dbReference type="OrthoDB" id="2570341at2"/>
<sequence>MATPQTGAGDPKRSLELLWRGYEPQQSRPGPKPRLTVDRIVEAAIAVADREGSCFGMREVSAELGVGAMTIYRYVPGKRELVDLMVDRLSKLGPDAPDLAAAGWREGLEMLSEGTWQVYLDHTWLLEINQRRPVLGPDSLEGYDFALSAFEGHDLPDREINLIVTAVMNLVTGTARQYLLGDSEDEAPESAEEDWWRAQGPYLERAVASGRYRHIARFADPGAWDITGHEAMRYAVARFLDGLAPRMEASRRKGTEFRLRFRLE</sequence>
<dbReference type="RefSeq" id="WP_091036930.1">
    <property type="nucleotide sequence ID" value="NZ_FNAD01000009.1"/>
</dbReference>
<dbReference type="Pfam" id="PF02909">
    <property type="entry name" value="TetR_C_1"/>
    <property type="match status" value="1"/>
</dbReference>
<evidence type="ECO:0000313" key="5">
    <source>
        <dbReference type="Proteomes" id="UP000198949"/>
    </source>
</evidence>
<evidence type="ECO:0000256" key="2">
    <source>
        <dbReference type="ARBA" id="ARBA00023163"/>
    </source>
</evidence>
<dbReference type="InterPro" id="IPR036271">
    <property type="entry name" value="Tet_transcr_reg_TetR-rel_C_sf"/>
</dbReference>
<protein>
    <submittedName>
        <fullName evidence="4">Transcriptional regulator, TetR family</fullName>
    </submittedName>
</protein>
<evidence type="ECO:0000256" key="1">
    <source>
        <dbReference type="ARBA" id="ARBA00023015"/>
    </source>
</evidence>
<keyword evidence="2" id="KW-0804">Transcription</keyword>
<proteinExistence type="predicted"/>
<feature type="domain" description="Tetracycline repressor TetR C-terminal" evidence="3">
    <location>
        <begin position="97"/>
        <end position="243"/>
    </location>
</feature>
<dbReference type="InterPro" id="IPR004111">
    <property type="entry name" value="Repressor_TetR_C"/>
</dbReference>
<dbReference type="Gene3D" id="1.10.10.60">
    <property type="entry name" value="Homeodomain-like"/>
    <property type="match status" value="1"/>
</dbReference>
<reference evidence="5" key="1">
    <citation type="submission" date="2016-10" db="EMBL/GenBank/DDBJ databases">
        <authorList>
            <person name="Varghese N."/>
            <person name="Submissions S."/>
        </authorList>
    </citation>
    <scope>NUCLEOTIDE SEQUENCE [LARGE SCALE GENOMIC DNA]</scope>
    <source>
        <strain evidence="5">CGMCC 4.3516</strain>
    </source>
</reference>
<gene>
    <name evidence="4" type="ORF">SAMN05216270_1095</name>
</gene>
<dbReference type="SUPFAM" id="SSF46689">
    <property type="entry name" value="Homeodomain-like"/>
    <property type="match status" value="1"/>
</dbReference>
<evidence type="ECO:0000313" key="4">
    <source>
        <dbReference type="EMBL" id="SDD89906.1"/>
    </source>
</evidence>
<accession>A0A1G6YK22</accession>
<dbReference type="InterPro" id="IPR009057">
    <property type="entry name" value="Homeodomain-like_sf"/>
</dbReference>
<keyword evidence="1" id="KW-0805">Transcription regulation</keyword>
<dbReference type="GO" id="GO:0045892">
    <property type="term" value="P:negative regulation of DNA-templated transcription"/>
    <property type="evidence" value="ECO:0007669"/>
    <property type="project" value="InterPro"/>
</dbReference>
<name>A0A1G6YK22_9ACTN</name>
<dbReference type="Gene3D" id="1.10.357.10">
    <property type="entry name" value="Tetracycline Repressor, domain 2"/>
    <property type="match status" value="1"/>
</dbReference>
<dbReference type="EMBL" id="FNAD01000009">
    <property type="protein sequence ID" value="SDD89906.1"/>
    <property type="molecule type" value="Genomic_DNA"/>
</dbReference>
<dbReference type="SUPFAM" id="SSF48498">
    <property type="entry name" value="Tetracyclin repressor-like, C-terminal domain"/>
    <property type="match status" value="1"/>
</dbReference>
<organism evidence="4 5">
    <name type="scientific">Glycomyces harbinensis</name>
    <dbReference type="NCBI Taxonomy" id="58114"/>
    <lineage>
        <taxon>Bacteria</taxon>
        <taxon>Bacillati</taxon>
        <taxon>Actinomycetota</taxon>
        <taxon>Actinomycetes</taxon>
        <taxon>Glycomycetales</taxon>
        <taxon>Glycomycetaceae</taxon>
        <taxon>Glycomyces</taxon>
    </lineage>
</organism>